<dbReference type="GO" id="GO:0005524">
    <property type="term" value="F:ATP binding"/>
    <property type="evidence" value="ECO:0007669"/>
    <property type="project" value="InterPro"/>
</dbReference>
<dbReference type="AlphaFoldDB" id="F6WAT8"/>
<dbReference type="GO" id="GO:0004672">
    <property type="term" value="F:protein kinase activity"/>
    <property type="evidence" value="ECO:0007669"/>
    <property type="project" value="InterPro"/>
</dbReference>
<reference evidence="4" key="2">
    <citation type="journal article" date="2008" name="Genome Biol.">
        <title>Improved genome assembly and evidence-based global gene model set for the chordate Ciona intestinalis: new insight into intron and operon populations.</title>
        <authorList>
            <person name="Satou Y."/>
            <person name="Mineta K."/>
            <person name="Ogasawara M."/>
            <person name="Sasakura Y."/>
            <person name="Shoguchi E."/>
            <person name="Ueno K."/>
            <person name="Yamada L."/>
            <person name="Matsumoto J."/>
            <person name="Wasserscheid J."/>
            <person name="Dewar K."/>
            <person name="Wiley G.B."/>
            <person name="Macmil S.L."/>
            <person name="Roe B.A."/>
            <person name="Zeller R.W."/>
            <person name="Hastings K.E."/>
            <person name="Lemaire P."/>
            <person name="Lindquist E."/>
            <person name="Endo T."/>
            <person name="Hotta K."/>
            <person name="Inaba K."/>
        </authorList>
    </citation>
    <scope>NUCLEOTIDE SEQUENCE [LARGE SCALE GENOMIC DNA]</scope>
    <source>
        <strain evidence="4">wild type</strain>
    </source>
</reference>
<dbReference type="SUPFAM" id="SSF48371">
    <property type="entry name" value="ARM repeat"/>
    <property type="match status" value="1"/>
</dbReference>
<evidence type="ECO:0000256" key="2">
    <source>
        <dbReference type="SAM" id="MobiDB-lite"/>
    </source>
</evidence>
<dbReference type="InterPro" id="IPR016024">
    <property type="entry name" value="ARM-type_fold"/>
</dbReference>
<dbReference type="PROSITE" id="PS50011">
    <property type="entry name" value="PROTEIN_KINASE_DOM"/>
    <property type="match status" value="1"/>
</dbReference>
<dbReference type="InterPro" id="IPR000719">
    <property type="entry name" value="Prot_kinase_dom"/>
</dbReference>
<dbReference type="InterPro" id="IPR051177">
    <property type="entry name" value="CIK-Related_Protein"/>
</dbReference>
<dbReference type="OMA" id="MAHKCIP"/>
<accession>F6WAT8</accession>
<feature type="compositionally biased region" description="Low complexity" evidence="2">
    <location>
        <begin position="735"/>
        <end position="754"/>
    </location>
</feature>
<dbReference type="EMBL" id="EAAA01000354">
    <property type="status" value="NOT_ANNOTATED_CDS"/>
    <property type="molecule type" value="Genomic_DNA"/>
</dbReference>
<organism evidence="4 5">
    <name type="scientific">Ciona intestinalis</name>
    <name type="common">Transparent sea squirt</name>
    <name type="synonym">Ascidia intestinalis</name>
    <dbReference type="NCBI Taxonomy" id="7719"/>
    <lineage>
        <taxon>Eukaryota</taxon>
        <taxon>Metazoa</taxon>
        <taxon>Chordata</taxon>
        <taxon>Tunicata</taxon>
        <taxon>Ascidiacea</taxon>
        <taxon>Phlebobranchia</taxon>
        <taxon>Cionidae</taxon>
        <taxon>Ciona</taxon>
    </lineage>
</organism>
<feature type="domain" description="Protein kinase" evidence="3">
    <location>
        <begin position="34"/>
        <end position="327"/>
    </location>
</feature>
<dbReference type="InterPro" id="IPR011009">
    <property type="entry name" value="Kinase-like_dom_sf"/>
</dbReference>
<dbReference type="SUPFAM" id="SSF56112">
    <property type="entry name" value="Protein kinase-like (PK-like)"/>
    <property type="match status" value="1"/>
</dbReference>
<sequence>MDVSGVFTKLRNTLSSTVNEISAVLPGNPLLREYDAGDQVGSGGPRYLWKIYKATKKSTKADVALWIFEKKQLDQFNRTDREMIIEVLRKGCVQMTKLRHPRVLIVEHSLEESRESIAFCTEPVFASLGNVLGRKNNIDKIPKELQPHELHDVEIKYGLMQIAEALAFLHSSVRMVHGNLCPESIIINKMGAWKIAGFDFCIPNTGTVSETKFVSSDWDTSIPSPALPNPNYLAPEYILSKSCSPASDLFSLGILLYSVYYKGKTLFECGTQDVYRVMPKSVDQLENLSPHHLEKIPQEVREHEKMLLNPSPNVRPDAEQMSKLPFFEHVGVKTLQYLDTLLQQENLQKSQFFKGLPKVLPQLPRRVLMQRVLPCLTTEFTNHDMVPFVLPNVLLIAEDTSKEEFLKEIFPKLIPVFKIQRPIQVLLILLKKMDLLLSKSTPSLVNIHILPMLCASLEAPSVQIQELCLTIIPSFAEQIELPAMKNSILPKIKKIAHEGSVTAIRIKALVCLGKLLPVFDKWYVQDEILPFLQKISSREPGILMAILGIYKTALTSDKLGISKDIMALKSLPHLIPLSVDNNLNLQQYLAFMSVIKDMLQRIEKEHKTKLEQLSRMRLEQDAALDFTRDQTNGVSITEDSNVTYISNNRIVDDMFKSEAPPINSEPSSTSRQHLTLEEKQRLARMKEQENRMKKTGDINPVNVGKPVTNHTHPKDLTSSLMQSNVQAMGASRSKPMSSMMSQPMSMMSQPTPMM</sequence>
<protein>
    <recommendedName>
        <fullName evidence="3">Protein kinase domain-containing protein</fullName>
    </recommendedName>
</protein>
<reference evidence="4" key="4">
    <citation type="submission" date="2025-09" db="UniProtKB">
        <authorList>
            <consortium name="Ensembl"/>
        </authorList>
    </citation>
    <scope>IDENTIFICATION</scope>
</reference>
<dbReference type="InterPro" id="IPR011989">
    <property type="entry name" value="ARM-like"/>
</dbReference>
<keyword evidence="5" id="KW-1185">Reference proteome</keyword>
<dbReference type="Pfam" id="PF00069">
    <property type="entry name" value="Pkinase"/>
    <property type="match status" value="1"/>
</dbReference>
<comment type="similarity">
    <text evidence="1">Belongs to the protein kinase superfamily.</text>
</comment>
<evidence type="ECO:0000259" key="3">
    <source>
        <dbReference type="PROSITE" id="PS50011"/>
    </source>
</evidence>
<dbReference type="InParanoid" id="F6WAT8"/>
<dbReference type="PANTHER" id="PTHR12984">
    <property type="entry name" value="SCY1-RELATED S/T PROTEIN KINASE-LIKE"/>
    <property type="match status" value="1"/>
</dbReference>
<dbReference type="SMART" id="SM00220">
    <property type="entry name" value="S_TKc"/>
    <property type="match status" value="1"/>
</dbReference>
<feature type="region of interest" description="Disordered" evidence="2">
    <location>
        <begin position="731"/>
        <end position="754"/>
    </location>
</feature>
<dbReference type="Gene3D" id="1.10.510.10">
    <property type="entry name" value="Transferase(Phosphotransferase) domain 1"/>
    <property type="match status" value="1"/>
</dbReference>
<reference evidence="4" key="3">
    <citation type="submission" date="2025-08" db="UniProtKB">
        <authorList>
            <consortium name="Ensembl"/>
        </authorList>
    </citation>
    <scope>IDENTIFICATION</scope>
</reference>
<dbReference type="FunCoup" id="F6WAT8">
    <property type="interactions" value="486"/>
</dbReference>
<dbReference type="Proteomes" id="UP000008144">
    <property type="component" value="Chromosome 1"/>
</dbReference>
<evidence type="ECO:0000313" key="5">
    <source>
        <dbReference type="Proteomes" id="UP000008144"/>
    </source>
</evidence>
<dbReference type="Gene3D" id="1.25.10.10">
    <property type="entry name" value="Leucine-rich Repeat Variant"/>
    <property type="match status" value="1"/>
</dbReference>
<name>F6WAT8_CIOIN</name>
<dbReference type="GeneTree" id="ENSGT00880000138031"/>
<dbReference type="Gene3D" id="3.30.200.20">
    <property type="entry name" value="Phosphorylase Kinase, domain 1"/>
    <property type="match status" value="1"/>
</dbReference>
<reference evidence="5" key="1">
    <citation type="journal article" date="2002" name="Science">
        <title>The draft genome of Ciona intestinalis: insights into chordate and vertebrate origins.</title>
        <authorList>
            <person name="Dehal P."/>
            <person name="Satou Y."/>
            <person name="Campbell R.K."/>
            <person name="Chapman J."/>
            <person name="Degnan B."/>
            <person name="De Tomaso A."/>
            <person name="Davidson B."/>
            <person name="Di Gregorio A."/>
            <person name="Gelpke M."/>
            <person name="Goodstein D.M."/>
            <person name="Harafuji N."/>
            <person name="Hastings K.E."/>
            <person name="Ho I."/>
            <person name="Hotta K."/>
            <person name="Huang W."/>
            <person name="Kawashima T."/>
            <person name="Lemaire P."/>
            <person name="Martinez D."/>
            <person name="Meinertzhagen I.A."/>
            <person name="Necula S."/>
            <person name="Nonaka M."/>
            <person name="Putnam N."/>
            <person name="Rash S."/>
            <person name="Saiga H."/>
            <person name="Satake M."/>
            <person name="Terry A."/>
            <person name="Yamada L."/>
            <person name="Wang H.G."/>
            <person name="Awazu S."/>
            <person name="Azumi K."/>
            <person name="Boore J."/>
            <person name="Branno M."/>
            <person name="Chin-Bow S."/>
            <person name="DeSantis R."/>
            <person name="Doyle S."/>
            <person name="Francino P."/>
            <person name="Keys D.N."/>
            <person name="Haga S."/>
            <person name="Hayashi H."/>
            <person name="Hino K."/>
            <person name="Imai K.S."/>
            <person name="Inaba K."/>
            <person name="Kano S."/>
            <person name="Kobayashi K."/>
            <person name="Kobayashi M."/>
            <person name="Lee B.I."/>
            <person name="Makabe K.W."/>
            <person name="Manohar C."/>
            <person name="Matassi G."/>
            <person name="Medina M."/>
            <person name="Mochizuki Y."/>
            <person name="Mount S."/>
            <person name="Morishita T."/>
            <person name="Miura S."/>
            <person name="Nakayama A."/>
            <person name="Nishizaka S."/>
            <person name="Nomoto H."/>
            <person name="Ohta F."/>
            <person name="Oishi K."/>
            <person name="Rigoutsos I."/>
            <person name="Sano M."/>
            <person name="Sasaki A."/>
            <person name="Sasakura Y."/>
            <person name="Shoguchi E."/>
            <person name="Shin-i T."/>
            <person name="Spagnuolo A."/>
            <person name="Stainier D."/>
            <person name="Suzuki M.M."/>
            <person name="Tassy O."/>
            <person name="Takatori N."/>
            <person name="Tokuoka M."/>
            <person name="Yagi K."/>
            <person name="Yoshizaki F."/>
            <person name="Wada S."/>
            <person name="Zhang C."/>
            <person name="Hyatt P.D."/>
            <person name="Larimer F."/>
            <person name="Detter C."/>
            <person name="Doggett N."/>
            <person name="Glavina T."/>
            <person name="Hawkins T."/>
            <person name="Richardson P."/>
            <person name="Lucas S."/>
            <person name="Kohara Y."/>
            <person name="Levine M."/>
            <person name="Satoh N."/>
            <person name="Rokhsar D.S."/>
        </authorList>
    </citation>
    <scope>NUCLEOTIDE SEQUENCE [LARGE SCALE GENOMIC DNA]</scope>
</reference>
<dbReference type="PANTHER" id="PTHR12984:SF6">
    <property type="entry name" value="SCY1-LIKE PROTEIN 2"/>
    <property type="match status" value="1"/>
</dbReference>
<evidence type="ECO:0000313" key="4">
    <source>
        <dbReference type="Ensembl" id="ENSCINP00000002231.3"/>
    </source>
</evidence>
<dbReference type="CDD" id="cd14011">
    <property type="entry name" value="PK_SCY1_like"/>
    <property type="match status" value="1"/>
</dbReference>
<feature type="region of interest" description="Disordered" evidence="2">
    <location>
        <begin position="689"/>
        <end position="716"/>
    </location>
</feature>
<evidence type="ECO:0000256" key="1">
    <source>
        <dbReference type="ARBA" id="ARBA00038349"/>
    </source>
</evidence>
<dbReference type="HOGENOM" id="CLU_008724_2_0_1"/>
<proteinExistence type="inferred from homology"/>
<dbReference type="Ensembl" id="ENSCINT00000002231.3">
    <property type="protein sequence ID" value="ENSCINP00000002231.3"/>
    <property type="gene ID" value="ENSCING00000001174.3"/>
</dbReference>